<dbReference type="Proteomes" id="UP000215335">
    <property type="component" value="Unassembled WGS sequence"/>
</dbReference>
<keyword evidence="2" id="KW-1185">Reference proteome</keyword>
<reference evidence="1 2" key="1">
    <citation type="journal article" date="2017" name="Curr. Biol.">
        <title>The Evolution of Venom by Co-option of Single-Copy Genes.</title>
        <authorList>
            <person name="Martinson E.O."/>
            <person name="Mrinalini"/>
            <person name="Kelkar Y.D."/>
            <person name="Chang C.H."/>
            <person name="Werren J.H."/>
        </authorList>
    </citation>
    <scope>NUCLEOTIDE SEQUENCE [LARGE SCALE GENOMIC DNA]</scope>
    <source>
        <strain evidence="1 2">Alberta</strain>
        <tissue evidence="1">Whole body</tissue>
    </source>
</reference>
<organism evidence="1 2">
    <name type="scientific">Trichomalopsis sarcophagae</name>
    <dbReference type="NCBI Taxonomy" id="543379"/>
    <lineage>
        <taxon>Eukaryota</taxon>
        <taxon>Metazoa</taxon>
        <taxon>Ecdysozoa</taxon>
        <taxon>Arthropoda</taxon>
        <taxon>Hexapoda</taxon>
        <taxon>Insecta</taxon>
        <taxon>Pterygota</taxon>
        <taxon>Neoptera</taxon>
        <taxon>Endopterygota</taxon>
        <taxon>Hymenoptera</taxon>
        <taxon>Apocrita</taxon>
        <taxon>Proctotrupomorpha</taxon>
        <taxon>Chalcidoidea</taxon>
        <taxon>Pteromalidae</taxon>
        <taxon>Pteromalinae</taxon>
        <taxon>Trichomalopsis</taxon>
    </lineage>
</organism>
<proteinExistence type="predicted"/>
<feature type="non-terminal residue" evidence="1">
    <location>
        <position position="67"/>
    </location>
</feature>
<sequence>MLVLVGSGITLYHEYIIIQYVPVTCGYMSQIPNYYKRASRKVQCGWRPWHDTRASTSRARRSRFKSG</sequence>
<comment type="caution">
    <text evidence="1">The sequence shown here is derived from an EMBL/GenBank/DDBJ whole genome shotgun (WGS) entry which is preliminary data.</text>
</comment>
<protein>
    <submittedName>
        <fullName evidence="1">Uncharacterized protein</fullName>
    </submittedName>
</protein>
<evidence type="ECO:0000313" key="2">
    <source>
        <dbReference type="Proteomes" id="UP000215335"/>
    </source>
</evidence>
<gene>
    <name evidence="1" type="ORF">TSAR_000043</name>
</gene>
<name>A0A232F3B3_9HYME</name>
<accession>A0A232F3B3</accession>
<dbReference type="EMBL" id="NNAY01001119">
    <property type="protein sequence ID" value="OXU25072.1"/>
    <property type="molecule type" value="Genomic_DNA"/>
</dbReference>
<evidence type="ECO:0000313" key="1">
    <source>
        <dbReference type="EMBL" id="OXU25072.1"/>
    </source>
</evidence>
<dbReference type="AlphaFoldDB" id="A0A232F3B3"/>